<dbReference type="AlphaFoldDB" id="A0A2X3Y0V5"/>
<evidence type="ECO:0000313" key="10">
    <source>
        <dbReference type="Proteomes" id="UP000249495"/>
    </source>
</evidence>
<evidence type="ECO:0000256" key="1">
    <source>
        <dbReference type="ARBA" id="ARBA00001353"/>
    </source>
</evidence>
<keyword evidence="5 7" id="KW-0456">Lyase</keyword>
<dbReference type="KEGG" id="sfer:NCTC12278_01001"/>
<dbReference type="SUPFAM" id="SSF55620">
    <property type="entry name" value="Tetrahydrobiopterin biosynthesis enzymes-like"/>
    <property type="match status" value="1"/>
</dbReference>
<dbReference type="Gene3D" id="3.30.1130.10">
    <property type="match status" value="1"/>
</dbReference>
<protein>
    <recommendedName>
        <fullName evidence="7">7,8-dihydroneopterin aldolase</fullName>
        <ecNumber evidence="7">4.1.2.25</ecNumber>
    </recommendedName>
</protein>
<dbReference type="NCBIfam" id="TIGR00525">
    <property type="entry name" value="folB"/>
    <property type="match status" value="1"/>
</dbReference>
<dbReference type="RefSeq" id="WP_018029858.1">
    <property type="nucleotide sequence ID" value="NZ_JBGXSR010000074.1"/>
</dbReference>
<comment type="catalytic activity">
    <reaction evidence="1 7">
        <text>7,8-dihydroneopterin = 6-hydroxymethyl-7,8-dihydropterin + glycolaldehyde</text>
        <dbReference type="Rhea" id="RHEA:10540"/>
        <dbReference type="ChEBI" id="CHEBI:17001"/>
        <dbReference type="ChEBI" id="CHEBI:17071"/>
        <dbReference type="ChEBI" id="CHEBI:44841"/>
        <dbReference type="EC" id="4.1.2.25"/>
    </reaction>
</comment>
<dbReference type="Pfam" id="PF02152">
    <property type="entry name" value="FolB"/>
    <property type="match status" value="1"/>
</dbReference>
<dbReference type="OrthoDB" id="9803748at2"/>
<comment type="pathway">
    <text evidence="2 7">Cofactor biosynthesis; tetrahydrofolate biosynthesis; 2-amino-4-hydroxy-6-hydroxymethyl-7,8-dihydropteridine diphosphate from 7,8-dihydroneopterin triphosphate: step 3/4.</text>
</comment>
<keyword evidence="10" id="KW-1185">Reference proteome</keyword>
<sequence length="120" mass="13656">MDKIFLKGCRFYGYHGVFSEEKQLGQIFTVDLELELDLSRASESDRLEDTVHYGLIFETVKKQVEHQTYDLIEKLGGAICDNILEHFPEVQTVNISIAKENPPIAGHYDAVGISLERGRK</sequence>
<organism evidence="9 10">
    <name type="scientific">Streptococcus ferus</name>
    <dbReference type="NCBI Taxonomy" id="1345"/>
    <lineage>
        <taxon>Bacteria</taxon>
        <taxon>Bacillati</taxon>
        <taxon>Bacillota</taxon>
        <taxon>Bacilli</taxon>
        <taxon>Lactobacillales</taxon>
        <taxon>Streptococcaceae</taxon>
        <taxon>Streptococcus</taxon>
    </lineage>
</organism>
<dbReference type="EC" id="4.1.2.25" evidence="7"/>
<dbReference type="EMBL" id="LS483343">
    <property type="protein sequence ID" value="SQF40432.1"/>
    <property type="molecule type" value="Genomic_DNA"/>
</dbReference>
<evidence type="ECO:0000256" key="4">
    <source>
        <dbReference type="ARBA" id="ARBA00022909"/>
    </source>
</evidence>
<evidence type="ECO:0000313" key="9">
    <source>
        <dbReference type="EMBL" id="SQF40432.1"/>
    </source>
</evidence>
<dbReference type="GO" id="GO:0046654">
    <property type="term" value="P:tetrahydrofolate biosynthetic process"/>
    <property type="evidence" value="ECO:0007669"/>
    <property type="project" value="UniProtKB-UniRule"/>
</dbReference>
<dbReference type="InterPro" id="IPR006156">
    <property type="entry name" value="Dihydroneopterin_aldolase"/>
</dbReference>
<dbReference type="CDD" id="cd00534">
    <property type="entry name" value="DHNA_DHNTPE"/>
    <property type="match status" value="1"/>
</dbReference>
<evidence type="ECO:0000256" key="5">
    <source>
        <dbReference type="ARBA" id="ARBA00023239"/>
    </source>
</evidence>
<dbReference type="InterPro" id="IPR043133">
    <property type="entry name" value="GTP-CH-I_C/QueF"/>
</dbReference>
<evidence type="ECO:0000256" key="7">
    <source>
        <dbReference type="RuleBase" id="RU362079"/>
    </source>
</evidence>
<dbReference type="FunFam" id="3.30.1130.10:FF:000003">
    <property type="entry name" value="7,8-dihydroneopterin aldolase"/>
    <property type="match status" value="1"/>
</dbReference>
<gene>
    <name evidence="9" type="primary">folB</name>
    <name evidence="9" type="ORF">NCTC12278_01001</name>
</gene>
<dbReference type="PANTHER" id="PTHR42844">
    <property type="entry name" value="DIHYDRONEOPTERIN ALDOLASE 1-RELATED"/>
    <property type="match status" value="1"/>
</dbReference>
<dbReference type="PANTHER" id="PTHR42844:SF1">
    <property type="entry name" value="DIHYDRONEOPTERIN ALDOLASE 1-RELATED"/>
    <property type="match status" value="1"/>
</dbReference>
<dbReference type="GO" id="GO:0005737">
    <property type="term" value="C:cytoplasm"/>
    <property type="evidence" value="ECO:0007669"/>
    <property type="project" value="TreeGrafter"/>
</dbReference>
<proteinExistence type="inferred from homology"/>
<reference evidence="9 10" key="1">
    <citation type="submission" date="2018-06" db="EMBL/GenBank/DDBJ databases">
        <authorList>
            <consortium name="Pathogen Informatics"/>
            <person name="Doyle S."/>
        </authorList>
    </citation>
    <scope>NUCLEOTIDE SEQUENCE [LARGE SCALE GENOMIC DNA]</scope>
    <source>
        <strain evidence="9 10">NCTC12278</strain>
    </source>
</reference>
<dbReference type="GO" id="GO:0004150">
    <property type="term" value="F:dihydroneopterin aldolase activity"/>
    <property type="evidence" value="ECO:0007669"/>
    <property type="project" value="UniProtKB-UniRule"/>
</dbReference>
<evidence type="ECO:0000256" key="6">
    <source>
        <dbReference type="ARBA" id="ARBA00037702"/>
    </source>
</evidence>
<dbReference type="NCBIfam" id="TIGR00526">
    <property type="entry name" value="folB_dom"/>
    <property type="match status" value="1"/>
</dbReference>
<accession>A0A2X3Y0V5</accession>
<dbReference type="STRING" id="1123303.GCA_000372425_00529"/>
<evidence type="ECO:0000256" key="2">
    <source>
        <dbReference type="ARBA" id="ARBA00005013"/>
    </source>
</evidence>
<evidence type="ECO:0000256" key="3">
    <source>
        <dbReference type="ARBA" id="ARBA00005708"/>
    </source>
</evidence>
<keyword evidence="4 7" id="KW-0289">Folate biosynthesis</keyword>
<dbReference type="InterPro" id="IPR006157">
    <property type="entry name" value="FolB_dom"/>
</dbReference>
<name>A0A2X3Y0V5_9STRE</name>
<comment type="function">
    <text evidence="6 7">Catalyzes the conversion of 7,8-dihydroneopterin to 6-hydroxymethyl-7,8-dihydropterin.</text>
</comment>
<dbReference type="GO" id="GO:0046656">
    <property type="term" value="P:folic acid biosynthetic process"/>
    <property type="evidence" value="ECO:0007669"/>
    <property type="project" value="UniProtKB-UniRule"/>
</dbReference>
<comment type="similarity">
    <text evidence="3 7">Belongs to the DHNA family.</text>
</comment>
<dbReference type="UniPathway" id="UPA00077">
    <property type="reaction ID" value="UER00154"/>
</dbReference>
<evidence type="ECO:0000259" key="8">
    <source>
        <dbReference type="SMART" id="SM00905"/>
    </source>
</evidence>
<dbReference type="Proteomes" id="UP000249495">
    <property type="component" value="Chromosome 1"/>
</dbReference>
<feature type="domain" description="Dihydroneopterin aldolase/epimerase" evidence="8">
    <location>
        <begin position="4"/>
        <end position="117"/>
    </location>
</feature>
<dbReference type="SMART" id="SM00905">
    <property type="entry name" value="FolB"/>
    <property type="match status" value="1"/>
</dbReference>